<dbReference type="EMBL" id="DRLF01000358">
    <property type="protein sequence ID" value="HEC07249.1"/>
    <property type="molecule type" value="Genomic_DNA"/>
</dbReference>
<accession>A0A831WDL9</accession>
<proteinExistence type="predicted"/>
<keyword evidence="1" id="KW-0732">Signal</keyword>
<comment type="caution">
    <text evidence="2">The sequence shown here is derived from an EMBL/GenBank/DDBJ whole genome shotgun (WGS) entry which is preliminary data.</text>
</comment>
<evidence type="ECO:0000256" key="1">
    <source>
        <dbReference type="SAM" id="SignalP"/>
    </source>
</evidence>
<protein>
    <recommendedName>
        <fullName evidence="3">Transporter</fullName>
    </recommendedName>
</protein>
<dbReference type="AlphaFoldDB" id="A0A831WDL9"/>
<reference evidence="2" key="1">
    <citation type="journal article" date="2020" name="mSystems">
        <title>Genome- and Community-Level Interaction Insights into Carbon Utilization and Element Cycling Functions of Hydrothermarchaeota in Hydrothermal Sediment.</title>
        <authorList>
            <person name="Zhou Z."/>
            <person name="Liu Y."/>
            <person name="Xu W."/>
            <person name="Pan J."/>
            <person name="Luo Z.H."/>
            <person name="Li M."/>
        </authorList>
    </citation>
    <scope>NUCLEOTIDE SEQUENCE [LARGE SCALE GENOMIC DNA]</scope>
    <source>
        <strain evidence="2">HyVt-458</strain>
    </source>
</reference>
<dbReference type="Proteomes" id="UP000886339">
    <property type="component" value="Unassembled WGS sequence"/>
</dbReference>
<organism evidence="2">
    <name type="scientific">Thiolapillus brandeum</name>
    <dbReference type="NCBI Taxonomy" id="1076588"/>
    <lineage>
        <taxon>Bacteria</taxon>
        <taxon>Pseudomonadati</taxon>
        <taxon>Pseudomonadota</taxon>
        <taxon>Gammaproteobacteria</taxon>
        <taxon>Chromatiales</taxon>
        <taxon>Sedimenticolaceae</taxon>
        <taxon>Thiolapillus</taxon>
    </lineage>
</organism>
<evidence type="ECO:0000313" key="2">
    <source>
        <dbReference type="EMBL" id="HEC07249.1"/>
    </source>
</evidence>
<gene>
    <name evidence="2" type="ORF">ENJ12_10375</name>
</gene>
<feature type="chain" id="PRO_5032770524" description="Transporter" evidence="1">
    <location>
        <begin position="31"/>
        <end position="239"/>
    </location>
</feature>
<feature type="signal peptide" evidence="1">
    <location>
        <begin position="1"/>
        <end position="30"/>
    </location>
</feature>
<dbReference type="PROSITE" id="PS51257">
    <property type="entry name" value="PROKAR_LIPOPROTEIN"/>
    <property type="match status" value="1"/>
</dbReference>
<feature type="non-terminal residue" evidence="2">
    <location>
        <position position="239"/>
    </location>
</feature>
<name>A0A831WDL9_9GAMM</name>
<evidence type="ECO:0008006" key="3">
    <source>
        <dbReference type="Google" id="ProtNLM"/>
    </source>
</evidence>
<sequence>MMYKNPVCIRQAAGAIVVASCCLLSQAVHAASCCGGGSASSLVLPKFSRAMIDVSVDFEQYDGFWNQDGKHVPDPPGSNLNQYRLNLSYAHRFASRWQGSASLPYVWNSNIYAGIESNTRGVGDASLSLWYEAFDAIKCVWKVRKPADLMPAAYFGATLTLPTGISPYNDVENSFDITGRGFYRLDANMLLDKTIYPWNATLFLSYGTYLERPVNREYGSYVEPYHKKLGDRKLATVSV</sequence>